<dbReference type="Gene3D" id="3.40.50.1360">
    <property type="match status" value="1"/>
</dbReference>
<evidence type="ECO:0000256" key="2">
    <source>
        <dbReference type="ARBA" id="ARBA00023015"/>
    </source>
</evidence>
<evidence type="ECO:0000313" key="6">
    <source>
        <dbReference type="EMBL" id="MPM57097.1"/>
    </source>
</evidence>
<dbReference type="AlphaFoldDB" id="A0A645AVD6"/>
<evidence type="ECO:0000256" key="4">
    <source>
        <dbReference type="ARBA" id="ARBA00023163"/>
    </source>
</evidence>
<keyword evidence="3" id="KW-0238">DNA-binding</keyword>
<dbReference type="InterPro" id="IPR007324">
    <property type="entry name" value="Sugar-bd_dom_put"/>
</dbReference>
<name>A0A645AVD6_9ZZZZ</name>
<dbReference type="PANTHER" id="PTHR34294">
    <property type="entry name" value="TRANSCRIPTIONAL REGULATOR-RELATED"/>
    <property type="match status" value="1"/>
</dbReference>
<evidence type="ECO:0000259" key="5">
    <source>
        <dbReference type="Pfam" id="PF04198"/>
    </source>
</evidence>
<dbReference type="Pfam" id="PF13384">
    <property type="entry name" value="HTH_23"/>
    <property type="match status" value="1"/>
</dbReference>
<dbReference type="SUPFAM" id="SSF100950">
    <property type="entry name" value="NagB/RpiA/CoA transferase-like"/>
    <property type="match status" value="1"/>
</dbReference>
<evidence type="ECO:0000256" key="1">
    <source>
        <dbReference type="ARBA" id="ARBA00010466"/>
    </source>
</evidence>
<dbReference type="InterPro" id="IPR037171">
    <property type="entry name" value="NagB/RpiA_transferase-like"/>
</dbReference>
<keyword evidence="4" id="KW-0804">Transcription</keyword>
<dbReference type="PANTHER" id="PTHR34294:SF1">
    <property type="entry name" value="TRANSCRIPTIONAL REGULATOR LSRR"/>
    <property type="match status" value="1"/>
</dbReference>
<dbReference type="Pfam" id="PF04198">
    <property type="entry name" value="Sugar-bind"/>
    <property type="match status" value="1"/>
</dbReference>
<proteinExistence type="inferred from homology"/>
<evidence type="ECO:0000256" key="3">
    <source>
        <dbReference type="ARBA" id="ARBA00023125"/>
    </source>
</evidence>
<comment type="similarity">
    <text evidence="1">Belongs to the SorC transcriptional regulatory family.</text>
</comment>
<dbReference type="EMBL" id="VSSQ01016091">
    <property type="protein sequence ID" value="MPM57097.1"/>
    <property type="molecule type" value="Genomic_DNA"/>
</dbReference>
<reference evidence="6" key="1">
    <citation type="submission" date="2019-08" db="EMBL/GenBank/DDBJ databases">
        <authorList>
            <person name="Kucharzyk K."/>
            <person name="Murdoch R.W."/>
            <person name="Higgins S."/>
            <person name="Loffler F."/>
        </authorList>
    </citation>
    <scope>NUCLEOTIDE SEQUENCE</scope>
</reference>
<comment type="caution">
    <text evidence="6">The sequence shown here is derived from an EMBL/GenBank/DDBJ whole genome shotgun (WGS) entry which is preliminary data.</text>
</comment>
<dbReference type="GO" id="GO:0030246">
    <property type="term" value="F:carbohydrate binding"/>
    <property type="evidence" value="ECO:0007669"/>
    <property type="project" value="InterPro"/>
</dbReference>
<dbReference type="InterPro" id="IPR051054">
    <property type="entry name" value="SorC_transcr_regulators"/>
</dbReference>
<organism evidence="6">
    <name type="scientific">bioreactor metagenome</name>
    <dbReference type="NCBI Taxonomy" id="1076179"/>
    <lineage>
        <taxon>unclassified sequences</taxon>
        <taxon>metagenomes</taxon>
        <taxon>ecological metagenomes</taxon>
    </lineage>
</organism>
<sequence>MGDRVSEMYRAAELYYEQGATMDGVARQLRTSRSTVSRLLKDARESGVVRISLVRPEQRTETGEVLAGLFGIEVHVIPVPDLVGDVERLRLVARAAAQRLGAYAAQAVDPMIGIAWGTTLEQVVHQLEPVPQSRATIVQINGAANPSTSGIPYAGLILTDAGRALGERVVQFPVPAFFDEAETRRVLWRERFVRRMLDLRRRMDLAVFSVGSLSGQVASHVYAGGYLSGDEIADLEADGVVGDVCTVMLRQDGSWADIAINARASGMTPDELTAVPHRLCVVGSPGKARALAPVSSVTGTG</sequence>
<gene>
    <name evidence="6" type="primary">deoR_9</name>
    <name evidence="6" type="ORF">SDC9_103915</name>
</gene>
<dbReference type="GO" id="GO:0003677">
    <property type="term" value="F:DNA binding"/>
    <property type="evidence" value="ECO:0007669"/>
    <property type="project" value="UniProtKB-KW"/>
</dbReference>
<accession>A0A645AVD6</accession>
<dbReference type="InterPro" id="IPR036388">
    <property type="entry name" value="WH-like_DNA-bd_sf"/>
</dbReference>
<dbReference type="Gene3D" id="1.10.10.10">
    <property type="entry name" value="Winged helix-like DNA-binding domain superfamily/Winged helix DNA-binding domain"/>
    <property type="match status" value="1"/>
</dbReference>
<keyword evidence="2" id="KW-0805">Transcription regulation</keyword>
<protein>
    <submittedName>
        <fullName evidence="6">Deoxyribonucleoside regulator</fullName>
    </submittedName>
</protein>
<feature type="domain" description="Sugar-binding" evidence="5">
    <location>
        <begin position="57"/>
        <end position="291"/>
    </location>
</feature>